<comment type="subcellular location">
    <subcellularLocation>
        <location evidence="2">Membrane</location>
    </subcellularLocation>
</comment>
<organism evidence="17">
    <name type="scientific">Caulobacter sp. 73W</name>
    <dbReference type="NCBI Taxonomy" id="3161137"/>
    <lineage>
        <taxon>Bacteria</taxon>
        <taxon>Pseudomonadati</taxon>
        <taxon>Pseudomonadota</taxon>
        <taxon>Alphaproteobacteria</taxon>
        <taxon>Caulobacterales</taxon>
        <taxon>Caulobacteraceae</taxon>
        <taxon>Caulobacter</taxon>
    </lineage>
</organism>
<dbReference type="GO" id="GO:0005524">
    <property type="term" value="F:ATP binding"/>
    <property type="evidence" value="ECO:0007669"/>
    <property type="project" value="UniProtKB-KW"/>
</dbReference>
<dbReference type="PROSITE" id="PS51257">
    <property type="entry name" value="PROKAR_LIPOPROTEIN"/>
    <property type="match status" value="1"/>
</dbReference>
<name>A0AB39KVZ2_9CAUL</name>
<dbReference type="SMART" id="SM00448">
    <property type="entry name" value="REC"/>
    <property type="match status" value="1"/>
</dbReference>
<dbReference type="GO" id="GO:0000155">
    <property type="term" value="F:phosphorelay sensor kinase activity"/>
    <property type="evidence" value="ECO:0007669"/>
    <property type="project" value="InterPro"/>
</dbReference>
<keyword evidence="13" id="KW-1133">Transmembrane helix</keyword>
<dbReference type="SUPFAM" id="SSF52172">
    <property type="entry name" value="CheY-like"/>
    <property type="match status" value="1"/>
</dbReference>
<reference evidence="17" key="1">
    <citation type="submission" date="2024-06" db="EMBL/GenBank/DDBJ databases">
        <title>Caulobacter inopinatus, sp. nov.</title>
        <authorList>
            <person name="Donachie S.P."/>
        </authorList>
    </citation>
    <scope>NUCLEOTIDE SEQUENCE</scope>
    <source>
        <strain evidence="17">73W</strain>
    </source>
</reference>
<dbReference type="InterPro" id="IPR036097">
    <property type="entry name" value="HisK_dim/P_sf"/>
</dbReference>
<dbReference type="Pfam" id="PF02518">
    <property type="entry name" value="HATPase_c"/>
    <property type="match status" value="1"/>
</dbReference>
<evidence type="ECO:0000256" key="4">
    <source>
        <dbReference type="ARBA" id="ARBA00022553"/>
    </source>
</evidence>
<evidence type="ECO:0000256" key="2">
    <source>
        <dbReference type="ARBA" id="ARBA00004370"/>
    </source>
</evidence>
<keyword evidence="6" id="KW-0547">Nucleotide-binding</keyword>
<feature type="domain" description="HAMP" evidence="16">
    <location>
        <begin position="170"/>
        <end position="223"/>
    </location>
</feature>
<proteinExistence type="predicted"/>
<dbReference type="Pfam" id="PF00512">
    <property type="entry name" value="HisKA"/>
    <property type="match status" value="1"/>
</dbReference>
<keyword evidence="13" id="KW-0812">Transmembrane</keyword>
<accession>A0AB39KVZ2</accession>
<feature type="domain" description="Response regulatory" evidence="15">
    <location>
        <begin position="488"/>
        <end position="607"/>
    </location>
</feature>
<gene>
    <name evidence="17" type="ORF">ABOZ73_04705</name>
</gene>
<keyword evidence="7" id="KW-0418">Kinase</keyword>
<keyword evidence="13" id="KW-0472">Membrane</keyword>
<keyword evidence="8 17" id="KW-0067">ATP-binding</keyword>
<dbReference type="CDD" id="cd00082">
    <property type="entry name" value="HisKA"/>
    <property type="match status" value="1"/>
</dbReference>
<dbReference type="Pfam" id="PF17152">
    <property type="entry name" value="CHASE8"/>
    <property type="match status" value="1"/>
</dbReference>
<keyword evidence="5" id="KW-0808">Transferase</keyword>
<sequence length="616" mass="65429">MSSRSTTRSTHATLQGRIAAAALVPTVCVLAAACLTFLLQKTASTNETRRRNHEILAQVIASDAAPAVLGGDRAAARRVLGVVAASPRVTVAILRDGRGRIIASHGDLTVGETASVVAPVKSGGRPVGQVELHRAKPPVLEATPQDIALIGALFFGSAGFALLLANSLARRISAPMERLSHAMRAIAASGRFEPVNETARDDVVHNLTHSFNDLLGQLGANDRTLRRTMRELVQARDDAEAANRMKSHFLSNMSHEIRTPLNGVLAMAEVMAMGELSPIQQERLTVIRRSGEMLLSVLNDVLDLSKIEAGRLKLANDAFDLRDLVWNAADPYAIAAADKGLAFDVHVEEAAMGRWMGDAARVGQIVAALLSNAVKFTDAGAVRTRLSLAEDGALEMQVSDTGVGISEAQRLRLFERFVQADDTTTRQFGGLGLGLTLSRELAEAMKGAISVESRLGEGATFTVRLPLERAEAKSEAEGKTVIPTRALRVLAADDNATNQKVITAILAPLGVTLDIVNDGQAAIEACEQVDYDLVLLDIHMPVLDGLDAARAIRDAEARAGRGRTPILAVTADASDQQRQAYLAAGMDGHVAKPIEVAKLYEAIDRAAAGDLIVKAA</sequence>
<dbReference type="PROSITE" id="PS50110">
    <property type="entry name" value="RESPONSE_REGULATORY"/>
    <property type="match status" value="1"/>
</dbReference>
<dbReference type="InterPro" id="IPR003594">
    <property type="entry name" value="HATPase_dom"/>
</dbReference>
<dbReference type="SUPFAM" id="SSF47384">
    <property type="entry name" value="Homodimeric domain of signal transducing histidine kinase"/>
    <property type="match status" value="1"/>
</dbReference>
<dbReference type="Gene3D" id="6.10.340.10">
    <property type="match status" value="1"/>
</dbReference>
<evidence type="ECO:0000256" key="9">
    <source>
        <dbReference type="ARBA" id="ARBA00023012"/>
    </source>
</evidence>
<evidence type="ECO:0000259" key="15">
    <source>
        <dbReference type="PROSITE" id="PS50110"/>
    </source>
</evidence>
<dbReference type="SUPFAM" id="SSF55874">
    <property type="entry name" value="ATPase domain of HSP90 chaperone/DNA topoisomerase II/histidine kinase"/>
    <property type="match status" value="1"/>
</dbReference>
<dbReference type="GO" id="GO:0016020">
    <property type="term" value="C:membrane"/>
    <property type="evidence" value="ECO:0007669"/>
    <property type="project" value="UniProtKB-SubCell"/>
</dbReference>
<feature type="domain" description="Histidine kinase" evidence="14">
    <location>
        <begin position="252"/>
        <end position="469"/>
    </location>
</feature>
<dbReference type="EMBL" id="CP158375">
    <property type="protein sequence ID" value="XDO97722.1"/>
    <property type="molecule type" value="Genomic_DNA"/>
</dbReference>
<dbReference type="InterPro" id="IPR033417">
    <property type="entry name" value="CHASE8"/>
</dbReference>
<dbReference type="InterPro" id="IPR001789">
    <property type="entry name" value="Sig_transdc_resp-reg_receiver"/>
</dbReference>
<feature type="transmembrane region" description="Helical" evidence="13">
    <location>
        <begin position="20"/>
        <end position="39"/>
    </location>
</feature>
<dbReference type="Gene3D" id="1.10.287.130">
    <property type="match status" value="1"/>
</dbReference>
<evidence type="ECO:0000256" key="6">
    <source>
        <dbReference type="ARBA" id="ARBA00022741"/>
    </source>
</evidence>
<evidence type="ECO:0000313" key="17">
    <source>
        <dbReference type="EMBL" id="XDO97722.1"/>
    </source>
</evidence>
<dbReference type="PANTHER" id="PTHR45339">
    <property type="entry name" value="HYBRID SIGNAL TRANSDUCTION HISTIDINE KINASE J"/>
    <property type="match status" value="1"/>
</dbReference>
<evidence type="ECO:0000259" key="14">
    <source>
        <dbReference type="PROSITE" id="PS50109"/>
    </source>
</evidence>
<evidence type="ECO:0000256" key="3">
    <source>
        <dbReference type="ARBA" id="ARBA00012438"/>
    </source>
</evidence>
<evidence type="ECO:0000256" key="13">
    <source>
        <dbReference type="SAM" id="Phobius"/>
    </source>
</evidence>
<dbReference type="PANTHER" id="PTHR45339:SF1">
    <property type="entry name" value="HYBRID SIGNAL TRANSDUCTION HISTIDINE KINASE J"/>
    <property type="match status" value="1"/>
</dbReference>
<evidence type="ECO:0000256" key="12">
    <source>
        <dbReference type="PROSITE-ProRule" id="PRU00169"/>
    </source>
</evidence>
<dbReference type="InterPro" id="IPR004358">
    <property type="entry name" value="Sig_transdc_His_kin-like_C"/>
</dbReference>
<dbReference type="Gene3D" id="3.40.50.2300">
    <property type="match status" value="1"/>
</dbReference>
<evidence type="ECO:0000256" key="1">
    <source>
        <dbReference type="ARBA" id="ARBA00000085"/>
    </source>
</evidence>
<evidence type="ECO:0000256" key="8">
    <source>
        <dbReference type="ARBA" id="ARBA00022840"/>
    </source>
</evidence>
<evidence type="ECO:0000256" key="10">
    <source>
        <dbReference type="ARBA" id="ARBA00064003"/>
    </source>
</evidence>
<dbReference type="Pfam" id="PF00072">
    <property type="entry name" value="Response_reg"/>
    <property type="match status" value="1"/>
</dbReference>
<dbReference type="InterPro" id="IPR003660">
    <property type="entry name" value="HAMP_dom"/>
</dbReference>
<dbReference type="Pfam" id="PF00672">
    <property type="entry name" value="HAMP"/>
    <property type="match status" value="1"/>
</dbReference>
<evidence type="ECO:0000256" key="5">
    <source>
        <dbReference type="ARBA" id="ARBA00022679"/>
    </source>
</evidence>
<keyword evidence="9" id="KW-0902">Two-component regulatory system</keyword>
<feature type="modified residue" description="4-aspartylphosphate" evidence="12">
    <location>
        <position position="537"/>
    </location>
</feature>
<dbReference type="PROSITE" id="PS50885">
    <property type="entry name" value="HAMP"/>
    <property type="match status" value="1"/>
</dbReference>
<keyword evidence="4 12" id="KW-0597">Phosphoprotein</keyword>
<dbReference type="PROSITE" id="PS50109">
    <property type="entry name" value="HIS_KIN"/>
    <property type="match status" value="1"/>
</dbReference>
<dbReference type="InterPro" id="IPR011006">
    <property type="entry name" value="CheY-like_superfamily"/>
</dbReference>
<evidence type="ECO:0000256" key="7">
    <source>
        <dbReference type="ARBA" id="ARBA00022777"/>
    </source>
</evidence>
<dbReference type="EC" id="2.7.13.3" evidence="3"/>
<comment type="subunit">
    <text evidence="10">At low DSF concentrations, interacts with RpfF.</text>
</comment>
<dbReference type="CDD" id="cd17546">
    <property type="entry name" value="REC_hyHK_CKI1_RcsC-like"/>
    <property type="match status" value="1"/>
</dbReference>
<dbReference type="SMART" id="SM00387">
    <property type="entry name" value="HATPase_c"/>
    <property type="match status" value="1"/>
</dbReference>
<dbReference type="FunFam" id="1.10.287.130:FF:000002">
    <property type="entry name" value="Two-component osmosensing histidine kinase"/>
    <property type="match status" value="1"/>
</dbReference>
<feature type="transmembrane region" description="Helical" evidence="13">
    <location>
        <begin position="147"/>
        <end position="169"/>
    </location>
</feature>
<dbReference type="RefSeq" id="WP_369061118.1">
    <property type="nucleotide sequence ID" value="NZ_CP158375.1"/>
</dbReference>
<dbReference type="AlphaFoldDB" id="A0AB39KVZ2"/>
<dbReference type="PRINTS" id="PR00344">
    <property type="entry name" value="BCTRLSENSOR"/>
</dbReference>
<dbReference type="InterPro" id="IPR005467">
    <property type="entry name" value="His_kinase_dom"/>
</dbReference>
<evidence type="ECO:0000256" key="11">
    <source>
        <dbReference type="ARBA" id="ARBA00068150"/>
    </source>
</evidence>
<dbReference type="FunFam" id="3.30.565.10:FF:000010">
    <property type="entry name" value="Sensor histidine kinase RcsC"/>
    <property type="match status" value="1"/>
</dbReference>
<evidence type="ECO:0000259" key="16">
    <source>
        <dbReference type="PROSITE" id="PS50885"/>
    </source>
</evidence>
<dbReference type="Gene3D" id="3.30.565.10">
    <property type="entry name" value="Histidine kinase-like ATPase, C-terminal domain"/>
    <property type="match status" value="1"/>
</dbReference>
<comment type="catalytic activity">
    <reaction evidence="1">
        <text>ATP + protein L-histidine = ADP + protein N-phospho-L-histidine.</text>
        <dbReference type="EC" id="2.7.13.3"/>
    </reaction>
</comment>
<dbReference type="InterPro" id="IPR036890">
    <property type="entry name" value="HATPase_C_sf"/>
</dbReference>
<protein>
    <recommendedName>
        <fullName evidence="11">Sensory/regulatory protein RpfC</fullName>
        <ecNumber evidence="3">2.7.13.3</ecNumber>
    </recommendedName>
</protein>
<dbReference type="SMART" id="SM00388">
    <property type="entry name" value="HisKA"/>
    <property type="match status" value="1"/>
</dbReference>
<dbReference type="InterPro" id="IPR003661">
    <property type="entry name" value="HisK_dim/P_dom"/>
</dbReference>